<reference evidence="1 2" key="1">
    <citation type="submission" date="2015-01" db="EMBL/GenBank/DDBJ databases">
        <title>Evolution of Trichinella species and genotypes.</title>
        <authorList>
            <person name="Korhonen P.K."/>
            <person name="Edoardo P."/>
            <person name="Giuseppe L.R."/>
            <person name="Gasser R.B."/>
        </authorList>
    </citation>
    <scope>NUCLEOTIDE SEQUENCE [LARGE SCALE GENOMIC DNA]</scope>
    <source>
        <strain evidence="1">ISS3</strain>
    </source>
</reference>
<dbReference type="AlphaFoldDB" id="A0A0V1BDC2"/>
<keyword evidence="2" id="KW-1185">Reference proteome</keyword>
<comment type="caution">
    <text evidence="1">The sequence shown here is derived from an EMBL/GenBank/DDBJ whole genome shotgun (WGS) entry which is preliminary data.</text>
</comment>
<organism evidence="1 2">
    <name type="scientific">Trichinella spiralis</name>
    <name type="common">Trichina worm</name>
    <dbReference type="NCBI Taxonomy" id="6334"/>
    <lineage>
        <taxon>Eukaryota</taxon>
        <taxon>Metazoa</taxon>
        <taxon>Ecdysozoa</taxon>
        <taxon>Nematoda</taxon>
        <taxon>Enoplea</taxon>
        <taxon>Dorylaimia</taxon>
        <taxon>Trichinellida</taxon>
        <taxon>Trichinellidae</taxon>
        <taxon>Trichinella</taxon>
    </lineage>
</organism>
<sequence>MNNAVRKLKVSGNPAATFFSHDHPTALPADIARGCWALLIEKQSKGSNRKCDVIFEFSNLKFLQAGACFVQSHS</sequence>
<protein>
    <submittedName>
        <fullName evidence="1">Uncharacterized protein</fullName>
    </submittedName>
</protein>
<dbReference type="Proteomes" id="UP000054776">
    <property type="component" value="Unassembled WGS sequence"/>
</dbReference>
<evidence type="ECO:0000313" key="2">
    <source>
        <dbReference type="Proteomes" id="UP000054776"/>
    </source>
</evidence>
<dbReference type="EMBL" id="JYDH01000058">
    <property type="protein sequence ID" value="KRY35092.1"/>
    <property type="molecule type" value="Genomic_DNA"/>
</dbReference>
<evidence type="ECO:0000313" key="1">
    <source>
        <dbReference type="EMBL" id="KRY35092.1"/>
    </source>
</evidence>
<proteinExistence type="predicted"/>
<name>A0A0V1BDC2_TRISP</name>
<dbReference type="InParanoid" id="A0A0V1BDC2"/>
<gene>
    <name evidence="1" type="ORF">T01_7626</name>
</gene>
<accession>A0A0V1BDC2</accession>